<reference evidence="2" key="1">
    <citation type="journal article" date="2008" name="Nat. Genet.">
        <title>The Pristionchus pacificus genome provides a unique perspective on nematode lifestyle and parasitism.</title>
        <authorList>
            <person name="Dieterich C."/>
            <person name="Clifton S.W."/>
            <person name="Schuster L.N."/>
            <person name="Chinwalla A."/>
            <person name="Delehaunty K."/>
            <person name="Dinkelacker I."/>
            <person name="Fulton L."/>
            <person name="Fulton R."/>
            <person name="Godfrey J."/>
            <person name="Minx P."/>
            <person name="Mitreva M."/>
            <person name="Roeseler W."/>
            <person name="Tian H."/>
            <person name="Witte H."/>
            <person name="Yang S.P."/>
            <person name="Wilson R.K."/>
            <person name="Sommer R.J."/>
        </authorList>
    </citation>
    <scope>NUCLEOTIDE SEQUENCE [LARGE SCALE GENOMIC DNA]</scope>
    <source>
        <strain evidence="2">PS312</strain>
    </source>
</reference>
<reference evidence="1" key="2">
    <citation type="submission" date="2022-06" db="UniProtKB">
        <authorList>
            <consortium name="EnsemblMetazoa"/>
        </authorList>
    </citation>
    <scope>IDENTIFICATION</scope>
    <source>
        <strain evidence="1">PS312</strain>
    </source>
</reference>
<dbReference type="Proteomes" id="UP000005239">
    <property type="component" value="Unassembled WGS sequence"/>
</dbReference>
<dbReference type="InterPro" id="IPR016187">
    <property type="entry name" value="CTDL_fold"/>
</dbReference>
<dbReference type="PANTHER" id="PTHR31024:SF3">
    <property type="entry name" value="C-TYPE LECTIN-RELATED"/>
    <property type="match status" value="1"/>
</dbReference>
<keyword evidence="2" id="KW-1185">Reference proteome</keyword>
<name>A0A2A6CP90_PRIPA</name>
<protein>
    <submittedName>
        <fullName evidence="1">C-type lectin</fullName>
    </submittedName>
</protein>
<sequence length="334" mass="36989">MRLIVALVALCLSSTDVISSQTPVYVGFVMNGFYRMSTLLTSYDAVRFSEFEGKFPDGYPRINATGYDAANSTECIPLYQARSQCNAQLSVLNIAAAIFTIDFGFEGAHSNSQRTEKLRRVWTNSRRMAIISSRTPIPLLCKGKVKEVVAANCFCQPDRVPFAGVSSDPAETAAGKPIFDIVNSYYILSMFLADASTRRRPAFSSTKQLVNARTIAEAVYRQFTISRRPRFLMSVSCFLTLVGKKNQSVVTNATGGDYYFWIGYSKGDDGRWIWEDNSQDLYTNWDVNEPSSAAVAKCAYVDQSQAKLPGAGNCQIVFPYVCGQWATRTADSSQ</sequence>
<evidence type="ECO:0000313" key="2">
    <source>
        <dbReference type="Proteomes" id="UP000005239"/>
    </source>
</evidence>
<dbReference type="AlphaFoldDB" id="A0A2A6CP90"/>
<dbReference type="PANTHER" id="PTHR31024">
    <property type="entry name" value="C-TYPE LECTIN"/>
    <property type="match status" value="1"/>
</dbReference>
<dbReference type="InterPro" id="IPR001304">
    <property type="entry name" value="C-type_lectin-like"/>
</dbReference>
<dbReference type="PROSITE" id="PS50041">
    <property type="entry name" value="C_TYPE_LECTIN_2"/>
    <property type="match status" value="1"/>
</dbReference>
<accession>A0A8R1V151</accession>
<dbReference type="EnsemblMetazoa" id="PPA41686.1">
    <property type="protein sequence ID" value="PPA41686.1"/>
    <property type="gene ID" value="WBGene00280055"/>
</dbReference>
<dbReference type="SUPFAM" id="SSF56436">
    <property type="entry name" value="C-type lectin-like"/>
    <property type="match status" value="1"/>
</dbReference>
<dbReference type="Gene3D" id="3.10.100.10">
    <property type="entry name" value="Mannose-Binding Protein A, subunit A"/>
    <property type="match status" value="1"/>
</dbReference>
<organism evidence="1 2">
    <name type="scientific">Pristionchus pacificus</name>
    <name type="common">Parasitic nematode worm</name>
    <dbReference type="NCBI Taxonomy" id="54126"/>
    <lineage>
        <taxon>Eukaryota</taxon>
        <taxon>Metazoa</taxon>
        <taxon>Ecdysozoa</taxon>
        <taxon>Nematoda</taxon>
        <taxon>Chromadorea</taxon>
        <taxon>Rhabditida</taxon>
        <taxon>Rhabditina</taxon>
        <taxon>Diplogasteromorpha</taxon>
        <taxon>Diplogasteroidea</taxon>
        <taxon>Neodiplogasteridae</taxon>
        <taxon>Pristionchus</taxon>
    </lineage>
</organism>
<dbReference type="CDD" id="cd00037">
    <property type="entry name" value="CLECT"/>
    <property type="match status" value="1"/>
</dbReference>
<evidence type="ECO:0000313" key="1">
    <source>
        <dbReference type="EnsemblMetazoa" id="PPA41686.1"/>
    </source>
</evidence>
<proteinExistence type="predicted"/>
<dbReference type="OrthoDB" id="5787264at2759"/>
<gene>
    <name evidence="1" type="primary">WBGene00280055</name>
</gene>
<dbReference type="Pfam" id="PF00059">
    <property type="entry name" value="Lectin_C"/>
    <property type="match status" value="1"/>
</dbReference>
<accession>A0A2A6CP90</accession>
<dbReference type="InterPro" id="IPR016186">
    <property type="entry name" value="C-type_lectin-like/link_sf"/>
</dbReference>